<dbReference type="STRING" id="1182542.W9XWV9"/>
<accession>W9XWV9</accession>
<feature type="compositionally biased region" description="Basic residues" evidence="6">
    <location>
        <begin position="776"/>
        <end position="789"/>
    </location>
</feature>
<feature type="compositionally biased region" description="Low complexity" evidence="6">
    <location>
        <begin position="41"/>
        <end position="57"/>
    </location>
</feature>
<feature type="compositionally biased region" description="Low complexity" evidence="6">
    <location>
        <begin position="430"/>
        <end position="446"/>
    </location>
</feature>
<feature type="region of interest" description="Disordered" evidence="6">
    <location>
        <begin position="705"/>
        <end position="791"/>
    </location>
</feature>
<dbReference type="GO" id="GO:0000981">
    <property type="term" value="F:DNA-binding transcription factor activity, RNA polymerase II-specific"/>
    <property type="evidence" value="ECO:0007669"/>
    <property type="project" value="InterPro"/>
</dbReference>
<dbReference type="Pfam" id="PF04082">
    <property type="entry name" value="Fungal_trans"/>
    <property type="match status" value="1"/>
</dbReference>
<feature type="compositionally biased region" description="Gly residues" evidence="6">
    <location>
        <begin position="415"/>
        <end position="429"/>
    </location>
</feature>
<organism evidence="8 9">
    <name type="scientific">Capronia epimyces CBS 606.96</name>
    <dbReference type="NCBI Taxonomy" id="1182542"/>
    <lineage>
        <taxon>Eukaryota</taxon>
        <taxon>Fungi</taxon>
        <taxon>Dikarya</taxon>
        <taxon>Ascomycota</taxon>
        <taxon>Pezizomycotina</taxon>
        <taxon>Eurotiomycetes</taxon>
        <taxon>Chaetothyriomycetidae</taxon>
        <taxon>Chaetothyriales</taxon>
        <taxon>Herpotrichiellaceae</taxon>
        <taxon>Capronia</taxon>
    </lineage>
</organism>
<sequence length="870" mass="95054">MIEHFDKIADDEIWRWRYLEEICYQDPYNASEYASQSHSLSQSQAYPLSHSHSHAAPAPAPAPLSNARPQRTSTASASAAREPHSPPLPRPSIPGDSDSDPPPRPSVLQVDDTIRTRTRTSIPAAVGRPPPPPAGAASTNLNRDWELLPPIDEVIEGCKVFTTSYFQLGFIPKANFFERLSHSQDRHSISVFLLLSILSISARFTPRLVQRYGRGSTAPVTDVFLERAASMVPDQMYRPSLDAIQAFFLLSLAEWGRGDGDPQHQHQHRHRSAIHMGIAVRMAGMLHLHREETYQYHCLESTTAGVVSSAGATADQVVNAEMARRTFWMLENHDNLHSGHNSPVCFPLGDITTLLPCDEQDFAFGVVPAERAALMGTPPAIQDPRLTRSPSRSLFASLIQSHNLWGQVARRVAGHGNGSDNGNGNGNGNGNETSTSMSASTSTSVTAPYYNDTNTNITTTTTIASPGLRLDLDKTHPHTREQDYLRLSTSLHTFERNLPPRHTWSVWNLRGFKAQGLDLAYLSVVMMIKLSNIVLRRSYLQGLGLVADHDHNHDQGHSQGHSQRHSQGNSQGQEHNSSAGAGAGTAAARPSADTTVEAQITAEMFENMITLHEQIEAFFSLSSPDQGFPAFIVFCIYICGSLANHLLQRPRPLDIPAPGPGPDPDLDRARARTILEKSTAELDRLQDAWPMARCWSDALNKARQLSRHRAAGPRPSTPPPVAGDDIEATTTTTGRASGAIHQSSSHFAQPVGLGVSERPGFGSGFVGSGSNGGRDHNHHHPHHHHHQRRLSSLVVQAQPELDPRPQPREDPDPSVNNVYVSASASMDDLAYGLASTSGPDPWADMFTSAGLTNDNFDSELAFYLWPGLEA</sequence>
<dbReference type="EMBL" id="AMGY01000004">
    <property type="protein sequence ID" value="EXJ84728.1"/>
    <property type="molecule type" value="Genomic_DNA"/>
</dbReference>
<evidence type="ECO:0000256" key="2">
    <source>
        <dbReference type="ARBA" id="ARBA00022723"/>
    </source>
</evidence>
<dbReference type="Proteomes" id="UP000019478">
    <property type="component" value="Unassembled WGS sequence"/>
</dbReference>
<comment type="subcellular location">
    <subcellularLocation>
        <location evidence="1">Nucleus</location>
    </subcellularLocation>
</comment>
<feature type="region of interest" description="Disordered" evidence="6">
    <location>
        <begin position="550"/>
        <end position="593"/>
    </location>
</feature>
<dbReference type="GO" id="GO:0005634">
    <property type="term" value="C:nucleus"/>
    <property type="evidence" value="ECO:0007669"/>
    <property type="project" value="UniProtKB-SubCell"/>
</dbReference>
<dbReference type="RefSeq" id="XP_007733713.1">
    <property type="nucleotide sequence ID" value="XM_007735523.1"/>
</dbReference>
<feature type="domain" description="Xylanolytic transcriptional activator regulatory" evidence="7">
    <location>
        <begin position="164"/>
        <end position="362"/>
    </location>
</feature>
<dbReference type="CDD" id="cd12148">
    <property type="entry name" value="fungal_TF_MHR"/>
    <property type="match status" value="1"/>
</dbReference>
<dbReference type="InterPro" id="IPR050815">
    <property type="entry name" value="TF_fung"/>
</dbReference>
<feature type="region of interest" description="Disordered" evidence="6">
    <location>
        <begin position="41"/>
        <end position="115"/>
    </location>
</feature>
<reference evidence="8 9" key="1">
    <citation type="submission" date="2013-03" db="EMBL/GenBank/DDBJ databases">
        <title>The Genome Sequence of Capronia epimyces CBS 606.96.</title>
        <authorList>
            <consortium name="The Broad Institute Genomics Platform"/>
            <person name="Cuomo C."/>
            <person name="de Hoog S."/>
            <person name="Gorbushina A."/>
            <person name="Walker B."/>
            <person name="Young S.K."/>
            <person name="Zeng Q."/>
            <person name="Gargeya S."/>
            <person name="Fitzgerald M."/>
            <person name="Haas B."/>
            <person name="Abouelleil A."/>
            <person name="Allen A.W."/>
            <person name="Alvarado L."/>
            <person name="Arachchi H.M."/>
            <person name="Berlin A.M."/>
            <person name="Chapman S.B."/>
            <person name="Gainer-Dewar J."/>
            <person name="Goldberg J."/>
            <person name="Griggs A."/>
            <person name="Gujja S."/>
            <person name="Hansen M."/>
            <person name="Howarth C."/>
            <person name="Imamovic A."/>
            <person name="Ireland A."/>
            <person name="Larimer J."/>
            <person name="McCowan C."/>
            <person name="Murphy C."/>
            <person name="Pearson M."/>
            <person name="Poon T.W."/>
            <person name="Priest M."/>
            <person name="Roberts A."/>
            <person name="Saif S."/>
            <person name="Shea T."/>
            <person name="Sisk P."/>
            <person name="Sykes S."/>
            <person name="Wortman J."/>
            <person name="Nusbaum C."/>
            <person name="Birren B."/>
        </authorList>
    </citation>
    <scope>NUCLEOTIDE SEQUENCE [LARGE SCALE GENOMIC DNA]</scope>
    <source>
        <strain evidence="8 9">CBS 606.96</strain>
    </source>
</reference>
<dbReference type="PANTHER" id="PTHR47338">
    <property type="entry name" value="ZN(II)2CYS6 TRANSCRIPTION FACTOR (EUROFUNG)-RELATED"/>
    <property type="match status" value="1"/>
</dbReference>
<evidence type="ECO:0000259" key="7">
    <source>
        <dbReference type="Pfam" id="PF04082"/>
    </source>
</evidence>
<dbReference type="OrthoDB" id="2399539at2759"/>
<dbReference type="GO" id="GO:0003677">
    <property type="term" value="F:DNA binding"/>
    <property type="evidence" value="ECO:0007669"/>
    <property type="project" value="InterPro"/>
</dbReference>
<dbReference type="eggNOG" id="ENOG502SK5F">
    <property type="taxonomic scope" value="Eukaryota"/>
</dbReference>
<evidence type="ECO:0000256" key="5">
    <source>
        <dbReference type="ARBA" id="ARBA00023242"/>
    </source>
</evidence>
<evidence type="ECO:0000256" key="4">
    <source>
        <dbReference type="ARBA" id="ARBA00023163"/>
    </source>
</evidence>
<evidence type="ECO:0000313" key="8">
    <source>
        <dbReference type="EMBL" id="EXJ84728.1"/>
    </source>
</evidence>
<comment type="caution">
    <text evidence="8">The sequence shown here is derived from an EMBL/GenBank/DDBJ whole genome shotgun (WGS) entry which is preliminary data.</text>
</comment>
<evidence type="ECO:0000313" key="9">
    <source>
        <dbReference type="Proteomes" id="UP000019478"/>
    </source>
</evidence>
<dbReference type="InterPro" id="IPR007219">
    <property type="entry name" value="XnlR_reg_dom"/>
</dbReference>
<keyword evidence="5" id="KW-0539">Nucleus</keyword>
<feature type="compositionally biased region" description="Gly residues" evidence="6">
    <location>
        <begin position="761"/>
        <end position="772"/>
    </location>
</feature>
<name>W9XWV9_9EURO</name>
<dbReference type="HOGENOM" id="CLU_011335_0_0_1"/>
<evidence type="ECO:0000256" key="6">
    <source>
        <dbReference type="SAM" id="MobiDB-lite"/>
    </source>
</evidence>
<feature type="compositionally biased region" description="Low complexity" evidence="6">
    <location>
        <begin position="577"/>
        <end position="592"/>
    </location>
</feature>
<keyword evidence="9" id="KW-1185">Reference proteome</keyword>
<keyword evidence="4" id="KW-0804">Transcription</keyword>
<dbReference type="GO" id="GO:0006351">
    <property type="term" value="P:DNA-templated transcription"/>
    <property type="evidence" value="ECO:0007669"/>
    <property type="project" value="InterPro"/>
</dbReference>
<gene>
    <name evidence="8" type="ORF">A1O3_05399</name>
</gene>
<dbReference type="GeneID" id="19169513"/>
<evidence type="ECO:0000256" key="3">
    <source>
        <dbReference type="ARBA" id="ARBA00023015"/>
    </source>
</evidence>
<dbReference type="GO" id="GO:0008270">
    <property type="term" value="F:zinc ion binding"/>
    <property type="evidence" value="ECO:0007669"/>
    <property type="project" value="InterPro"/>
</dbReference>
<feature type="region of interest" description="Disordered" evidence="6">
    <location>
        <begin position="120"/>
        <end position="139"/>
    </location>
</feature>
<dbReference type="PANTHER" id="PTHR47338:SF5">
    <property type="entry name" value="ZN(II)2CYS6 TRANSCRIPTION FACTOR (EUROFUNG)"/>
    <property type="match status" value="1"/>
</dbReference>
<evidence type="ECO:0000256" key="1">
    <source>
        <dbReference type="ARBA" id="ARBA00004123"/>
    </source>
</evidence>
<protein>
    <recommendedName>
        <fullName evidence="7">Xylanolytic transcriptional activator regulatory domain-containing protein</fullName>
    </recommendedName>
</protein>
<feature type="region of interest" description="Disordered" evidence="6">
    <location>
        <begin position="412"/>
        <end position="452"/>
    </location>
</feature>
<feature type="compositionally biased region" description="Polar residues" evidence="6">
    <location>
        <begin position="557"/>
        <end position="576"/>
    </location>
</feature>
<proteinExistence type="predicted"/>
<dbReference type="AlphaFoldDB" id="W9XWV9"/>
<keyword evidence="3" id="KW-0805">Transcription regulation</keyword>
<keyword evidence="2" id="KW-0479">Metal-binding</keyword>